<dbReference type="InterPro" id="IPR036259">
    <property type="entry name" value="MFS_trans_sf"/>
</dbReference>
<dbReference type="Pfam" id="PF00854">
    <property type="entry name" value="PTR2"/>
    <property type="match status" value="1"/>
</dbReference>
<evidence type="ECO:0000313" key="8">
    <source>
        <dbReference type="Proteomes" id="UP000008022"/>
    </source>
</evidence>
<evidence type="ECO:0000256" key="2">
    <source>
        <dbReference type="ARBA" id="ARBA00005982"/>
    </source>
</evidence>
<dbReference type="PANTHER" id="PTHR11654">
    <property type="entry name" value="OLIGOPEPTIDE TRANSPORTER-RELATED"/>
    <property type="match status" value="1"/>
</dbReference>
<comment type="subcellular location">
    <subcellularLocation>
        <location evidence="1">Membrane</location>
        <topology evidence="1">Multi-pass membrane protein</topology>
    </subcellularLocation>
</comment>
<dbReference type="HOGENOM" id="CLU_1268705_0_0_1"/>
<feature type="transmembrane region" description="Helical" evidence="6">
    <location>
        <begin position="102"/>
        <end position="120"/>
    </location>
</feature>
<dbReference type="EnsemblPlants" id="ORUFI07G11240.1">
    <property type="protein sequence ID" value="ORUFI07G11240.1"/>
    <property type="gene ID" value="ORUFI07G11240"/>
</dbReference>
<evidence type="ECO:0000256" key="1">
    <source>
        <dbReference type="ARBA" id="ARBA00004141"/>
    </source>
</evidence>
<protein>
    <submittedName>
        <fullName evidence="7">Uncharacterized protein</fullName>
    </submittedName>
</protein>
<dbReference type="eggNOG" id="KOG1237">
    <property type="taxonomic scope" value="Eukaryota"/>
</dbReference>
<evidence type="ECO:0000256" key="3">
    <source>
        <dbReference type="ARBA" id="ARBA00022692"/>
    </source>
</evidence>
<name>A0A0E0Q6Z6_ORYRU</name>
<accession>A0A0E0Q6Z6</accession>
<dbReference type="STRING" id="4529.A0A0E0Q6Z6"/>
<feature type="transmembrane region" description="Helical" evidence="6">
    <location>
        <begin position="6"/>
        <end position="23"/>
    </location>
</feature>
<dbReference type="GO" id="GO:0022857">
    <property type="term" value="F:transmembrane transporter activity"/>
    <property type="evidence" value="ECO:0007669"/>
    <property type="project" value="InterPro"/>
</dbReference>
<proteinExistence type="inferred from homology"/>
<evidence type="ECO:0000256" key="6">
    <source>
        <dbReference type="SAM" id="Phobius"/>
    </source>
</evidence>
<dbReference type="AlphaFoldDB" id="A0A0E0Q6Z6"/>
<feature type="transmembrane region" description="Helical" evidence="6">
    <location>
        <begin position="140"/>
        <end position="162"/>
    </location>
</feature>
<keyword evidence="8" id="KW-1185">Reference proteome</keyword>
<dbReference type="Gramene" id="ORUFI07G11240.1">
    <property type="protein sequence ID" value="ORUFI07G11240.1"/>
    <property type="gene ID" value="ORUFI07G11240"/>
</dbReference>
<keyword evidence="3 6" id="KW-0812">Transmembrane</keyword>
<sequence>MPTTLMALSCMLFFMGTRLYVRVRPEGSPFTSFAQRRLPAPAYPPDDLFDPPHQSKLVAKIKHTDPFRWLDKAAVVTPGGMSTAAANPWRLCMVQQVEDVKLLAWIIPVWSSSIVYYVMLTQLGTYTVFQVMQSDRHVGGVGVAAWVNMVALTAWLPAYDLLVVPALRRVMGREEGISQLQRIGIRLELSVATMAVAVAVEHRRRWVGARSSWAWMVP</sequence>
<dbReference type="Gene3D" id="1.20.1250.20">
    <property type="entry name" value="MFS general substrate transporter like domains"/>
    <property type="match status" value="1"/>
</dbReference>
<evidence type="ECO:0000256" key="4">
    <source>
        <dbReference type="ARBA" id="ARBA00022989"/>
    </source>
</evidence>
<keyword evidence="5 6" id="KW-0472">Membrane</keyword>
<comment type="similarity">
    <text evidence="2">Belongs to the major facilitator superfamily. Proton-dependent oligopeptide transporter (POT/PTR) (TC 2.A.17) family.</text>
</comment>
<reference evidence="7" key="2">
    <citation type="submission" date="2015-06" db="UniProtKB">
        <authorList>
            <consortium name="EnsemblPlants"/>
        </authorList>
    </citation>
    <scope>IDENTIFICATION</scope>
</reference>
<evidence type="ECO:0000256" key="5">
    <source>
        <dbReference type="ARBA" id="ARBA00023136"/>
    </source>
</evidence>
<dbReference type="OMA" id="CTANHTV"/>
<dbReference type="InterPro" id="IPR000109">
    <property type="entry name" value="POT_fam"/>
</dbReference>
<reference evidence="8" key="1">
    <citation type="submission" date="2013-06" db="EMBL/GenBank/DDBJ databases">
        <authorList>
            <person name="Zhao Q."/>
        </authorList>
    </citation>
    <scope>NUCLEOTIDE SEQUENCE</scope>
    <source>
        <strain evidence="8">cv. W1943</strain>
    </source>
</reference>
<dbReference type="GO" id="GO:0016020">
    <property type="term" value="C:membrane"/>
    <property type="evidence" value="ECO:0007669"/>
    <property type="project" value="UniProtKB-SubCell"/>
</dbReference>
<organism evidence="7 8">
    <name type="scientific">Oryza rufipogon</name>
    <name type="common">Brownbeard rice</name>
    <name type="synonym">Asian wild rice</name>
    <dbReference type="NCBI Taxonomy" id="4529"/>
    <lineage>
        <taxon>Eukaryota</taxon>
        <taxon>Viridiplantae</taxon>
        <taxon>Streptophyta</taxon>
        <taxon>Embryophyta</taxon>
        <taxon>Tracheophyta</taxon>
        <taxon>Spermatophyta</taxon>
        <taxon>Magnoliopsida</taxon>
        <taxon>Liliopsida</taxon>
        <taxon>Poales</taxon>
        <taxon>Poaceae</taxon>
        <taxon>BOP clade</taxon>
        <taxon>Oryzoideae</taxon>
        <taxon>Oryzeae</taxon>
        <taxon>Oryzinae</taxon>
        <taxon>Oryza</taxon>
    </lineage>
</organism>
<dbReference type="Proteomes" id="UP000008022">
    <property type="component" value="Unassembled WGS sequence"/>
</dbReference>
<keyword evidence="4 6" id="KW-1133">Transmembrane helix</keyword>
<evidence type="ECO:0000313" key="7">
    <source>
        <dbReference type="EnsemblPlants" id="ORUFI07G11240.1"/>
    </source>
</evidence>